<dbReference type="Pfam" id="PF00816">
    <property type="entry name" value="Histone_HNS"/>
    <property type="match status" value="1"/>
</dbReference>
<proteinExistence type="predicted"/>
<dbReference type="SMART" id="SM00528">
    <property type="entry name" value="HNS"/>
    <property type="match status" value="1"/>
</dbReference>
<evidence type="ECO:0000259" key="1">
    <source>
        <dbReference type="SMART" id="SM00528"/>
    </source>
</evidence>
<sequence length="172" mass="19508">MRTGLLRLPPAERRIVVARVAACLKIKRKCRIAALRRRIDAMIMAERLHWWDIFPEYSHWRQLDAGIPRYRHPTDPWRTWSGHGRPPRWLTEALKTTGASLHEFRINAASTGIDGNRARLPSALSSTPPLLVPDDVARAVALILEYRQQGTSCRRLVIDRGDGGVEALPHNG</sequence>
<feature type="domain" description="DNA-binding protein H-NS-like C-terminal" evidence="1">
    <location>
        <begin position="60"/>
        <end position="106"/>
    </location>
</feature>
<dbReference type="RefSeq" id="WP_379983367.1">
    <property type="nucleotide sequence ID" value="NZ_JADIKD010000012.1"/>
</dbReference>
<dbReference type="SUPFAM" id="SSF81273">
    <property type="entry name" value="H-NS histone-like proteins"/>
    <property type="match status" value="1"/>
</dbReference>
<evidence type="ECO:0000313" key="3">
    <source>
        <dbReference type="Proteomes" id="UP001620408"/>
    </source>
</evidence>
<dbReference type="Gene3D" id="4.10.430.10">
    <property type="entry name" value="Histone-like protein H-NS, C-terminal domain"/>
    <property type="match status" value="1"/>
</dbReference>
<dbReference type="Proteomes" id="UP001620408">
    <property type="component" value="Unassembled WGS sequence"/>
</dbReference>
<reference evidence="2 3" key="1">
    <citation type="submission" date="2020-10" db="EMBL/GenBank/DDBJ databases">
        <title>Phylogeny of dyella-like bacteria.</title>
        <authorList>
            <person name="Fu J."/>
        </authorList>
    </citation>
    <scope>NUCLEOTIDE SEQUENCE [LARGE SCALE GENOMIC DNA]</scope>
    <source>
        <strain evidence="2 3">BB4</strain>
    </source>
</reference>
<evidence type="ECO:0000313" key="2">
    <source>
        <dbReference type="EMBL" id="MFK2919007.1"/>
    </source>
</evidence>
<dbReference type="InterPro" id="IPR037150">
    <property type="entry name" value="H-NS_C_dom_sf"/>
</dbReference>
<name>A0ABW8KB18_9GAMM</name>
<comment type="caution">
    <text evidence="2">The sequence shown here is derived from an EMBL/GenBank/DDBJ whole genome shotgun (WGS) entry which is preliminary data.</text>
</comment>
<protein>
    <submittedName>
        <fullName evidence="2">H-NS histone family protein</fullName>
    </submittedName>
</protein>
<gene>
    <name evidence="2" type="ORF">ISS97_17180</name>
</gene>
<dbReference type="InterPro" id="IPR027444">
    <property type="entry name" value="H-NS_C_dom"/>
</dbReference>
<organism evidence="2 3">
    <name type="scientific">Dyella koreensis</name>
    <dbReference type="NCBI Taxonomy" id="311235"/>
    <lineage>
        <taxon>Bacteria</taxon>
        <taxon>Pseudomonadati</taxon>
        <taxon>Pseudomonadota</taxon>
        <taxon>Gammaproteobacteria</taxon>
        <taxon>Lysobacterales</taxon>
        <taxon>Rhodanobacteraceae</taxon>
        <taxon>Dyella</taxon>
    </lineage>
</organism>
<accession>A0ABW8KB18</accession>
<keyword evidence="3" id="KW-1185">Reference proteome</keyword>
<dbReference type="EMBL" id="JADIKD010000012">
    <property type="protein sequence ID" value="MFK2919007.1"/>
    <property type="molecule type" value="Genomic_DNA"/>
</dbReference>